<dbReference type="RefSeq" id="WP_119350317.1">
    <property type="nucleotide sequence ID" value="NZ_QWET01000008.1"/>
</dbReference>
<sequence length="458" mass="52267">MKKRICIIIVLSVIFLQLKAQQPGTADFRWGNGFYYNLNVGDSVTFNEVAVKLLGVENHFNRLKVGDDTVNIKVARRTVPEERRNIRIFTADNKNVKALASDSLIHGLSTKDALICLSDSRLPLLDPNQYIFPVSFNDGFLWGAEEDSYMFSFYQKDENQTSPAYSTYPGIGFNLHDARELQKHWLVAIENSRVVWVEDKETDKNAACVLLESESQPGIYYVYNYLYNKTLAVKKGQKLFRGDPVGTAWGDKLWGHLQFCVVHADTEPDYDERFRNIINGFPQLFGLYFQDGKNVVQSFSRGKITFGQPRWRTGNKKNTEPFEIYSGKGWLTGKWNPADKVEHVTKGSEGNVRLKKILFEGTRAQCTNPQDFYDYQINVRNGTYRIRAKVGDLYLPSWQKIEFEGTTAATIALDTGETEWTGERVVAVEDGALTVRVYIDNENKKVAGLNEIVFQKAY</sequence>
<name>A0A399D2D8_9BACT</name>
<accession>A0A399D2D8</accession>
<keyword evidence="1" id="KW-0732">Signal</keyword>
<proteinExistence type="predicted"/>
<dbReference type="EMBL" id="QWET01000008">
    <property type="protein sequence ID" value="RIH64852.1"/>
    <property type="molecule type" value="Genomic_DNA"/>
</dbReference>
<evidence type="ECO:0000313" key="3">
    <source>
        <dbReference type="Proteomes" id="UP000266441"/>
    </source>
</evidence>
<dbReference type="Proteomes" id="UP000266441">
    <property type="component" value="Unassembled WGS sequence"/>
</dbReference>
<evidence type="ECO:0008006" key="4">
    <source>
        <dbReference type="Google" id="ProtNLM"/>
    </source>
</evidence>
<dbReference type="AlphaFoldDB" id="A0A399D2D8"/>
<dbReference type="OrthoDB" id="1113221at2"/>
<keyword evidence="3" id="KW-1185">Reference proteome</keyword>
<evidence type="ECO:0000256" key="1">
    <source>
        <dbReference type="SAM" id="SignalP"/>
    </source>
</evidence>
<evidence type="ECO:0000313" key="2">
    <source>
        <dbReference type="EMBL" id="RIH64852.1"/>
    </source>
</evidence>
<comment type="caution">
    <text evidence="2">The sequence shown here is derived from an EMBL/GenBank/DDBJ whole genome shotgun (WGS) entry which is preliminary data.</text>
</comment>
<reference evidence="2 3" key="1">
    <citation type="journal article" date="2015" name="Int. J. Syst. Evol. Microbiol.">
        <title>Mariniphaga sediminis sp. nov., isolated from coastal sediment.</title>
        <authorList>
            <person name="Wang F.Q."/>
            <person name="Shen Q.Y."/>
            <person name="Chen G.J."/>
            <person name="Du Z.J."/>
        </authorList>
    </citation>
    <scope>NUCLEOTIDE SEQUENCE [LARGE SCALE GENOMIC DNA]</scope>
    <source>
        <strain evidence="2 3">SY21</strain>
    </source>
</reference>
<organism evidence="2 3">
    <name type="scientific">Mariniphaga sediminis</name>
    <dbReference type="NCBI Taxonomy" id="1628158"/>
    <lineage>
        <taxon>Bacteria</taxon>
        <taxon>Pseudomonadati</taxon>
        <taxon>Bacteroidota</taxon>
        <taxon>Bacteroidia</taxon>
        <taxon>Marinilabiliales</taxon>
        <taxon>Prolixibacteraceae</taxon>
        <taxon>Mariniphaga</taxon>
    </lineage>
</organism>
<feature type="signal peptide" evidence="1">
    <location>
        <begin position="1"/>
        <end position="20"/>
    </location>
</feature>
<gene>
    <name evidence="2" type="ORF">D1164_12470</name>
</gene>
<feature type="chain" id="PRO_5017329626" description="Peptidase M23 domain-containing protein" evidence="1">
    <location>
        <begin position="21"/>
        <end position="458"/>
    </location>
</feature>
<protein>
    <recommendedName>
        <fullName evidence="4">Peptidase M23 domain-containing protein</fullName>
    </recommendedName>
</protein>
<dbReference type="Gene3D" id="2.60.120.430">
    <property type="entry name" value="Galactose-binding lectin"/>
    <property type="match status" value="1"/>
</dbReference>